<keyword evidence="3" id="KW-1185">Reference proteome</keyword>
<feature type="compositionally biased region" description="Pro residues" evidence="1">
    <location>
        <begin position="92"/>
        <end position="116"/>
    </location>
</feature>
<name>A0A1I3QEH0_9PSEU</name>
<evidence type="ECO:0000256" key="1">
    <source>
        <dbReference type="SAM" id="MobiDB-lite"/>
    </source>
</evidence>
<dbReference type="RefSeq" id="WP_091505516.1">
    <property type="nucleotide sequence ID" value="NZ_FORP01000004.1"/>
</dbReference>
<dbReference type="STRING" id="115433.SAMN05421835_104305"/>
<feature type="compositionally biased region" description="Acidic residues" evidence="1">
    <location>
        <begin position="73"/>
        <end position="91"/>
    </location>
</feature>
<proteinExistence type="predicted"/>
<accession>A0A1I3QEH0</accession>
<feature type="compositionally biased region" description="Basic and acidic residues" evidence="1">
    <location>
        <begin position="52"/>
        <end position="71"/>
    </location>
</feature>
<dbReference type="OrthoDB" id="3629679at2"/>
<dbReference type="Proteomes" id="UP000199025">
    <property type="component" value="Unassembled WGS sequence"/>
</dbReference>
<evidence type="ECO:0000313" key="2">
    <source>
        <dbReference type="EMBL" id="SFJ32553.1"/>
    </source>
</evidence>
<feature type="region of interest" description="Disordered" evidence="1">
    <location>
        <begin position="45"/>
        <end position="144"/>
    </location>
</feature>
<sequence length="144" mass="16389">MVTDDVQRLKAAMAGLVREQADRHALHQRQAVEIKAEAHEYMTKQAQAAERYLQHRRELGRREAEEERPDSVQELDFEPEGFAESEADEETVPPPPPPAPPAPQEVAPPPPPPAPVPRRSTRARASELDEDDDDDFLNNRWRDE</sequence>
<evidence type="ECO:0000313" key="3">
    <source>
        <dbReference type="Proteomes" id="UP000199025"/>
    </source>
</evidence>
<dbReference type="EMBL" id="FORP01000004">
    <property type="protein sequence ID" value="SFJ32553.1"/>
    <property type="molecule type" value="Genomic_DNA"/>
</dbReference>
<organism evidence="2 3">
    <name type="scientific">Amycolatopsis sacchari</name>
    <dbReference type="NCBI Taxonomy" id="115433"/>
    <lineage>
        <taxon>Bacteria</taxon>
        <taxon>Bacillati</taxon>
        <taxon>Actinomycetota</taxon>
        <taxon>Actinomycetes</taxon>
        <taxon>Pseudonocardiales</taxon>
        <taxon>Pseudonocardiaceae</taxon>
        <taxon>Amycolatopsis</taxon>
    </lineage>
</organism>
<protein>
    <submittedName>
        <fullName evidence="2">Uncharacterized protein</fullName>
    </submittedName>
</protein>
<gene>
    <name evidence="2" type="ORF">SAMN05421835_104305</name>
</gene>
<dbReference type="AlphaFoldDB" id="A0A1I3QEH0"/>
<reference evidence="2 3" key="1">
    <citation type="submission" date="2016-10" db="EMBL/GenBank/DDBJ databases">
        <authorList>
            <person name="de Groot N.N."/>
        </authorList>
    </citation>
    <scope>NUCLEOTIDE SEQUENCE [LARGE SCALE GENOMIC DNA]</scope>
    <source>
        <strain evidence="2 3">DSM 44468</strain>
    </source>
</reference>